<dbReference type="GO" id="GO:0051287">
    <property type="term" value="F:NAD binding"/>
    <property type="evidence" value="ECO:0007669"/>
    <property type="project" value="InterPro"/>
</dbReference>
<gene>
    <name evidence="7" type="ORF">METZ01_LOCUS401984</name>
</gene>
<organism evidence="7">
    <name type="scientific">marine metagenome</name>
    <dbReference type="NCBI Taxonomy" id="408172"/>
    <lineage>
        <taxon>unclassified sequences</taxon>
        <taxon>metagenomes</taxon>
        <taxon>ecological metagenomes</taxon>
    </lineage>
</organism>
<accession>A0A382VRY3</accession>
<feature type="domain" description="D-isomer specific 2-hydroxyacid dehydrogenase NAD-binding" evidence="6">
    <location>
        <begin position="59"/>
        <end position="230"/>
    </location>
</feature>
<evidence type="ECO:0008006" key="8">
    <source>
        <dbReference type="Google" id="ProtNLM"/>
    </source>
</evidence>
<evidence type="ECO:0000256" key="2">
    <source>
        <dbReference type="ARBA" id="ARBA00022605"/>
    </source>
</evidence>
<dbReference type="InterPro" id="IPR036291">
    <property type="entry name" value="NAD(P)-bd_dom_sf"/>
</dbReference>
<dbReference type="InterPro" id="IPR006140">
    <property type="entry name" value="D-isomer_DH_NAD-bd"/>
</dbReference>
<dbReference type="EMBL" id="UINC01154060">
    <property type="protein sequence ID" value="SVD49130.1"/>
    <property type="molecule type" value="Genomic_DNA"/>
</dbReference>
<dbReference type="InterPro" id="IPR029752">
    <property type="entry name" value="D-isomer_DH_CS1"/>
</dbReference>
<dbReference type="InterPro" id="IPR050857">
    <property type="entry name" value="D-2-hydroxyacid_DH"/>
</dbReference>
<dbReference type="PANTHER" id="PTHR42789:SF1">
    <property type="entry name" value="D-ISOMER SPECIFIC 2-HYDROXYACID DEHYDROGENASE FAMILY PROTEIN (AFU_ORTHOLOGUE AFUA_6G10090)"/>
    <property type="match status" value="1"/>
</dbReference>
<dbReference type="Pfam" id="PF02826">
    <property type="entry name" value="2-Hacid_dh_C"/>
    <property type="match status" value="1"/>
</dbReference>
<feature type="non-terminal residue" evidence="7">
    <location>
        <position position="1"/>
    </location>
</feature>
<evidence type="ECO:0000259" key="6">
    <source>
        <dbReference type="Pfam" id="PF02826"/>
    </source>
</evidence>
<dbReference type="FunFam" id="3.40.50.720:FF:000203">
    <property type="entry name" value="D-3-phosphoglycerate dehydrogenase (SerA)"/>
    <property type="match status" value="1"/>
</dbReference>
<dbReference type="AlphaFoldDB" id="A0A382VRY3"/>
<protein>
    <recommendedName>
        <fullName evidence="8">S-adenosyl-L-homocysteine hydrolase NAD binding domain-containing protein</fullName>
    </recommendedName>
</protein>
<reference evidence="7" key="1">
    <citation type="submission" date="2018-05" db="EMBL/GenBank/DDBJ databases">
        <authorList>
            <person name="Lanie J.A."/>
            <person name="Ng W.-L."/>
            <person name="Kazmierczak K.M."/>
            <person name="Andrzejewski T.M."/>
            <person name="Davidsen T.M."/>
            <person name="Wayne K.J."/>
            <person name="Tettelin H."/>
            <person name="Glass J.I."/>
            <person name="Rusch D."/>
            <person name="Podicherti R."/>
            <person name="Tsui H.-C.T."/>
            <person name="Winkler M.E."/>
        </authorList>
    </citation>
    <scope>NUCLEOTIDE SEQUENCE</scope>
</reference>
<evidence type="ECO:0000256" key="3">
    <source>
        <dbReference type="ARBA" id="ARBA00023002"/>
    </source>
</evidence>
<dbReference type="GO" id="GO:0016616">
    <property type="term" value="F:oxidoreductase activity, acting on the CH-OH group of donors, NAD or NADP as acceptor"/>
    <property type="evidence" value="ECO:0007669"/>
    <property type="project" value="InterPro"/>
</dbReference>
<sequence>VRSKTKVTKEYIDSAPNLRLIIRGGVGLDNIDLNYASEKGITVHNTAAASSIAVAELTFALMIALPNHVTKADRTMRAGQWAKKELKRTELYKKTLGIVGLGRIGTELAKRATAFGMNVIAFDPFVESSEVATMKTELKDVLNNSDYVSLHLPLNHETKGMINAEMLNEFKDGAYLINTGRGKTIVEEDVVEALRSGKLAGFGNDVWYSDPPETTPLIDAPNVTMFPHLGASTKENLLRIGDIIESIIRDFVTAK</sequence>
<dbReference type="SUPFAM" id="SSF51735">
    <property type="entry name" value="NAD(P)-binding Rossmann-fold domains"/>
    <property type="match status" value="1"/>
</dbReference>
<dbReference type="InterPro" id="IPR006139">
    <property type="entry name" value="D-isomer_2_OHA_DH_cat_dom"/>
</dbReference>
<evidence type="ECO:0000313" key="7">
    <source>
        <dbReference type="EMBL" id="SVD49130.1"/>
    </source>
</evidence>
<dbReference type="PANTHER" id="PTHR42789">
    <property type="entry name" value="D-ISOMER SPECIFIC 2-HYDROXYACID DEHYDROGENASE FAMILY PROTEIN (AFU_ORTHOLOGUE AFUA_6G10090)"/>
    <property type="match status" value="1"/>
</dbReference>
<keyword evidence="4" id="KW-0520">NAD</keyword>
<dbReference type="Pfam" id="PF00389">
    <property type="entry name" value="2-Hacid_dh"/>
    <property type="match status" value="1"/>
</dbReference>
<proteinExistence type="inferred from homology"/>
<comment type="similarity">
    <text evidence="1">Belongs to the D-isomer specific 2-hydroxyacid dehydrogenase family.</text>
</comment>
<feature type="domain" description="D-isomer specific 2-hydroxyacid dehydrogenase catalytic" evidence="5">
    <location>
        <begin position="1"/>
        <end position="252"/>
    </location>
</feature>
<dbReference type="GO" id="GO:0008652">
    <property type="term" value="P:amino acid biosynthetic process"/>
    <property type="evidence" value="ECO:0007669"/>
    <property type="project" value="UniProtKB-KW"/>
</dbReference>
<keyword evidence="3" id="KW-0560">Oxidoreductase</keyword>
<name>A0A382VRY3_9ZZZZ</name>
<keyword evidence="2" id="KW-0028">Amino-acid biosynthesis</keyword>
<evidence type="ECO:0000256" key="4">
    <source>
        <dbReference type="ARBA" id="ARBA00023027"/>
    </source>
</evidence>
<dbReference type="SUPFAM" id="SSF52283">
    <property type="entry name" value="Formate/glycerate dehydrogenase catalytic domain-like"/>
    <property type="match status" value="1"/>
</dbReference>
<evidence type="ECO:0000259" key="5">
    <source>
        <dbReference type="Pfam" id="PF00389"/>
    </source>
</evidence>
<evidence type="ECO:0000256" key="1">
    <source>
        <dbReference type="ARBA" id="ARBA00005854"/>
    </source>
</evidence>
<dbReference type="PROSITE" id="PS00065">
    <property type="entry name" value="D_2_HYDROXYACID_DH_1"/>
    <property type="match status" value="1"/>
</dbReference>
<dbReference type="Gene3D" id="3.40.50.720">
    <property type="entry name" value="NAD(P)-binding Rossmann-like Domain"/>
    <property type="match status" value="2"/>
</dbReference>